<dbReference type="RefSeq" id="WP_066091598.1">
    <property type="nucleotide sequence ID" value="NZ_CP017476.1"/>
</dbReference>
<dbReference type="Gene3D" id="3.90.25.10">
    <property type="entry name" value="UDP-galactose 4-epimerase, domain 1"/>
    <property type="match status" value="1"/>
</dbReference>
<keyword evidence="1" id="KW-0521">NADP</keyword>
<dbReference type="OrthoDB" id="9801056at2"/>
<dbReference type="AlphaFoldDB" id="A0A1D8NSE8"/>
<evidence type="ECO:0000259" key="3">
    <source>
        <dbReference type="Pfam" id="PF01370"/>
    </source>
</evidence>
<evidence type="ECO:0000256" key="2">
    <source>
        <dbReference type="ARBA" id="ARBA00023277"/>
    </source>
</evidence>
<keyword evidence="2" id="KW-0119">Carbohydrate metabolism</keyword>
<dbReference type="SUPFAM" id="SSF51735">
    <property type="entry name" value="NAD(P)-binding Rossmann-fold domains"/>
    <property type="match status" value="1"/>
</dbReference>
<name>A0A1D8NSE8_9BURK</name>
<dbReference type="InterPro" id="IPR036291">
    <property type="entry name" value="NAD(P)-bd_dom_sf"/>
</dbReference>
<dbReference type="STRING" id="1763535.LPB072_03410"/>
<dbReference type="InterPro" id="IPR001509">
    <property type="entry name" value="Epimerase_deHydtase"/>
</dbReference>
<gene>
    <name evidence="4" type="ORF">LPB072_03410</name>
</gene>
<feature type="domain" description="NAD-dependent epimerase/dehydratase" evidence="3">
    <location>
        <begin position="3"/>
        <end position="204"/>
    </location>
</feature>
<sequence length="317" mass="34032">MHVVVTGAAGFVGRALTQRLISDRALCGQRIDQITLMDLAFEDAAPGGVRQLPGDIGDTAWLASALGAQTVDAVFHLASIPGGAAEQNYGQAKRVNLDATQTLLELGQRQVQQAGKRPVFVFASSIAVFGAMPETVTDDTLPHPQMTYGAQKLVGEVLVNDFSRRGWVDGLSLRLPGVLARPPAPTGQLSAFLSDIIRELAAHRPFVCPMAPEVTTWASSLPNVIDNLVHAASKSGTALEGQRTFTLPTLRYSMSELVDAMAEVHGERVRALVRFEPQERMEALFGRFPVLETPAAIKAGFVADENLTTLVRRALIA</sequence>
<evidence type="ECO:0000256" key="1">
    <source>
        <dbReference type="ARBA" id="ARBA00022857"/>
    </source>
</evidence>
<evidence type="ECO:0000313" key="5">
    <source>
        <dbReference type="Proteomes" id="UP000185680"/>
    </source>
</evidence>
<dbReference type="KEGG" id="hyl:LPB072_03410"/>
<dbReference type="PANTHER" id="PTHR43103">
    <property type="entry name" value="NUCLEOSIDE-DIPHOSPHATE-SUGAR EPIMERASE"/>
    <property type="match status" value="1"/>
</dbReference>
<reference evidence="4 5" key="1">
    <citation type="submission" date="2016-10" db="EMBL/GenBank/DDBJ databases">
        <title>Hydorgenophaga sp. LPB0072 isolated from gastropod.</title>
        <authorList>
            <person name="Kim E."/>
            <person name="Yi H."/>
        </authorList>
    </citation>
    <scope>NUCLEOTIDE SEQUENCE [LARGE SCALE GENOMIC DNA]</scope>
    <source>
        <strain evidence="4 5">LPB0072</strain>
    </source>
</reference>
<accession>A0A1D8NSE8</accession>
<evidence type="ECO:0000313" key="4">
    <source>
        <dbReference type="EMBL" id="AOW12039.1"/>
    </source>
</evidence>
<protein>
    <recommendedName>
        <fullName evidence="3">NAD-dependent epimerase/dehydratase domain-containing protein</fullName>
    </recommendedName>
</protein>
<dbReference type="PANTHER" id="PTHR43103:SF3">
    <property type="entry name" value="ADP-L-GLYCERO-D-MANNO-HEPTOSE-6-EPIMERASE"/>
    <property type="match status" value="1"/>
</dbReference>
<organism evidence="4 5">
    <name type="scientific">Hydrogenophaga crassostreae</name>
    <dbReference type="NCBI Taxonomy" id="1763535"/>
    <lineage>
        <taxon>Bacteria</taxon>
        <taxon>Pseudomonadati</taxon>
        <taxon>Pseudomonadota</taxon>
        <taxon>Betaproteobacteria</taxon>
        <taxon>Burkholderiales</taxon>
        <taxon>Comamonadaceae</taxon>
        <taxon>Hydrogenophaga</taxon>
    </lineage>
</organism>
<dbReference type="Pfam" id="PF01370">
    <property type="entry name" value="Epimerase"/>
    <property type="match status" value="1"/>
</dbReference>
<dbReference type="EMBL" id="CP017476">
    <property type="protein sequence ID" value="AOW12039.1"/>
    <property type="molecule type" value="Genomic_DNA"/>
</dbReference>
<proteinExistence type="predicted"/>
<dbReference type="Gene3D" id="3.40.50.720">
    <property type="entry name" value="NAD(P)-binding Rossmann-like Domain"/>
    <property type="match status" value="1"/>
</dbReference>
<dbReference type="Proteomes" id="UP000185680">
    <property type="component" value="Chromosome"/>
</dbReference>